<name>A0A9P0HMT2_NEZVI</name>
<protein>
    <submittedName>
        <fullName evidence="1">Uncharacterized protein</fullName>
    </submittedName>
</protein>
<dbReference type="EMBL" id="OV725082">
    <property type="protein sequence ID" value="CAH1404584.1"/>
    <property type="molecule type" value="Genomic_DNA"/>
</dbReference>
<accession>A0A9P0HMT2</accession>
<sequence length="88" mass="9940">MSVLVYSLLNTVIIRVNNLIAWKVHPQFVHSTAGVCGLESGLWSNCLLLVEINKTYQTNFYWRSEETGIRSIVEQSSLGGRQVIETDL</sequence>
<dbReference type="AlphaFoldDB" id="A0A9P0HMT2"/>
<evidence type="ECO:0000313" key="1">
    <source>
        <dbReference type="EMBL" id="CAH1404584.1"/>
    </source>
</evidence>
<keyword evidence="2" id="KW-1185">Reference proteome</keyword>
<reference evidence="1" key="1">
    <citation type="submission" date="2022-01" db="EMBL/GenBank/DDBJ databases">
        <authorList>
            <person name="King R."/>
        </authorList>
    </citation>
    <scope>NUCLEOTIDE SEQUENCE</scope>
</reference>
<dbReference type="Proteomes" id="UP001152798">
    <property type="component" value="Chromosome 6"/>
</dbReference>
<organism evidence="1 2">
    <name type="scientific">Nezara viridula</name>
    <name type="common">Southern green stink bug</name>
    <name type="synonym">Cimex viridulus</name>
    <dbReference type="NCBI Taxonomy" id="85310"/>
    <lineage>
        <taxon>Eukaryota</taxon>
        <taxon>Metazoa</taxon>
        <taxon>Ecdysozoa</taxon>
        <taxon>Arthropoda</taxon>
        <taxon>Hexapoda</taxon>
        <taxon>Insecta</taxon>
        <taxon>Pterygota</taxon>
        <taxon>Neoptera</taxon>
        <taxon>Paraneoptera</taxon>
        <taxon>Hemiptera</taxon>
        <taxon>Heteroptera</taxon>
        <taxon>Panheteroptera</taxon>
        <taxon>Pentatomomorpha</taxon>
        <taxon>Pentatomoidea</taxon>
        <taxon>Pentatomidae</taxon>
        <taxon>Pentatominae</taxon>
        <taxon>Nezara</taxon>
    </lineage>
</organism>
<gene>
    <name evidence="1" type="ORF">NEZAVI_LOCUS12967</name>
</gene>
<evidence type="ECO:0000313" key="2">
    <source>
        <dbReference type="Proteomes" id="UP001152798"/>
    </source>
</evidence>
<proteinExistence type="predicted"/>